<gene>
    <name evidence="1" type="ORF">FEM01_10095</name>
</gene>
<reference evidence="1 2" key="1">
    <citation type="submission" date="2019-05" db="EMBL/GenBank/DDBJ databases">
        <title>Pseudomonas sp. SC006 isolated from lettuce that can produce HBGAs.</title>
        <authorList>
            <person name="Wang D."/>
            <person name="Liao N."/>
            <person name="Liu D."/>
            <person name="Zhang Z."/>
            <person name="Zou S."/>
        </authorList>
    </citation>
    <scope>NUCLEOTIDE SEQUENCE [LARGE SCALE GENOMIC DNA]</scope>
    <source>
        <strain evidence="1 2">SC006</strain>
    </source>
</reference>
<organism evidence="1 2">
    <name type="scientific">Pseudomonas mosselii</name>
    <dbReference type="NCBI Taxonomy" id="78327"/>
    <lineage>
        <taxon>Bacteria</taxon>
        <taxon>Pseudomonadati</taxon>
        <taxon>Pseudomonadota</taxon>
        <taxon>Gammaproteobacteria</taxon>
        <taxon>Pseudomonadales</taxon>
        <taxon>Pseudomonadaceae</taxon>
        <taxon>Pseudomonas</taxon>
    </lineage>
</organism>
<keyword evidence="2" id="KW-1185">Reference proteome</keyword>
<protein>
    <recommendedName>
        <fullName evidence="3">DUF3077 domain-containing protein</fullName>
    </recommendedName>
</protein>
<sequence>MKKIVPDPPHQFILPPDKSLARAIQDGVVPMEYVLMNVSHYLMFAFSDSHRALDRIKDEETRQLLQLGLRAMQIAWGQADALTRAVEKRPED</sequence>
<comment type="caution">
    <text evidence="1">The sequence shown here is derived from an EMBL/GenBank/DDBJ whole genome shotgun (WGS) entry which is preliminary data.</text>
</comment>
<evidence type="ECO:0000313" key="2">
    <source>
        <dbReference type="Proteomes" id="UP000309819"/>
    </source>
</evidence>
<evidence type="ECO:0000313" key="1">
    <source>
        <dbReference type="EMBL" id="TLP61832.1"/>
    </source>
</evidence>
<dbReference type="AlphaFoldDB" id="A0A5R8Z7R4"/>
<evidence type="ECO:0008006" key="3">
    <source>
        <dbReference type="Google" id="ProtNLM"/>
    </source>
</evidence>
<dbReference type="Proteomes" id="UP000309819">
    <property type="component" value="Unassembled WGS sequence"/>
</dbReference>
<proteinExistence type="predicted"/>
<dbReference type="OrthoDB" id="6895526at2"/>
<dbReference type="RefSeq" id="WP_138219294.1">
    <property type="nucleotide sequence ID" value="NZ_VAUO01000003.1"/>
</dbReference>
<name>A0A5R8Z7R4_9PSED</name>
<accession>A0A5R8Z7R4</accession>
<dbReference type="EMBL" id="VAUO01000003">
    <property type="protein sequence ID" value="TLP61832.1"/>
    <property type="molecule type" value="Genomic_DNA"/>
</dbReference>